<name>A0A370TG95_9HELO</name>
<dbReference type="GO" id="GO:0046872">
    <property type="term" value="F:metal ion binding"/>
    <property type="evidence" value="ECO:0007669"/>
    <property type="project" value="UniProtKB-KW"/>
</dbReference>
<evidence type="ECO:0000256" key="3">
    <source>
        <dbReference type="ARBA" id="ARBA00022964"/>
    </source>
</evidence>
<dbReference type="Gene3D" id="3.10.450.60">
    <property type="match status" value="1"/>
</dbReference>
<dbReference type="GO" id="GO:0050584">
    <property type="term" value="F:linoleate 11-lipoxygenase activity"/>
    <property type="evidence" value="ECO:0007669"/>
    <property type="project" value="UniProtKB-ARBA"/>
</dbReference>
<feature type="signal peptide" evidence="5">
    <location>
        <begin position="1"/>
        <end position="19"/>
    </location>
</feature>
<dbReference type="AlphaFoldDB" id="A0A370TG95"/>
<feature type="chain" id="PRO_5016970179" description="Manganese lipoxygenase" evidence="5">
    <location>
        <begin position="20"/>
        <end position="600"/>
    </location>
</feature>
<dbReference type="Pfam" id="PF00305">
    <property type="entry name" value="Lipoxygenase"/>
    <property type="match status" value="1"/>
</dbReference>
<dbReference type="STRING" id="2656787.A0A370TG95"/>
<sequence length="600" mass="66329">MFSAISWSLSLGLALQAAAAPPFRNDLNEHQPRNISAADLKYTLPLSPGNTAERANSIHVKRDTFVYGPGICGDVPFWPTGTLGNSTTQTDFEKFTAEGVPVKTAVFSDQDIALTAITAAGGIKQLSDYELLYQDQWKKSIPDGVDLGVLSNYTDDLLFSMERLSINPYSTKRLNPSDTLPFPVEDNIATAITGATVELLLKSGRLFYADHSNQKTLESTGRYAAACDAYFYIHPTSGDFLPLAVRTNVGSNLVYTPTDSANDWLLAKMMFNLNDFWHSQWYHLSATHNVAEIVFEAAYRTLSDEHPVMAILQRLTPELFSYRQSAISVLVNKGGFIDRLFAFSGAAAIKTTSDMYTSGFAGNFQANYFYPNLRSRGLLDSTFGPEIKAFPFLEDASVIHTAIKDFMTAFVDSTYPDPSVFTQDKELQAWIVEAVAAKVMDFPTSIDRTTLIDILTHFAFLVSAEHQTLNTNDLAEASGSLPFHPFALYQPIPTAKGVTDLVPFLPNASQAVSQIVLTALFARPEWVKSDRSLTQMFNDPAMLRGMNKKTAEAAAKFQTTLMRFSDVVSSRGFDAEGLCQGMPFIWRTLDPQRAPYFLTI</sequence>
<keyword evidence="5" id="KW-0732">Signal</keyword>
<dbReference type="OrthoDB" id="407298at2759"/>
<evidence type="ECO:0000256" key="2">
    <source>
        <dbReference type="ARBA" id="ARBA00022723"/>
    </source>
</evidence>
<evidence type="ECO:0000313" key="7">
    <source>
        <dbReference type="EMBL" id="RDL33922.1"/>
    </source>
</evidence>
<dbReference type="SUPFAM" id="SSF48484">
    <property type="entry name" value="Lipoxigenase"/>
    <property type="match status" value="1"/>
</dbReference>
<dbReference type="GeneID" id="43601139"/>
<dbReference type="GO" id="GO:0043651">
    <property type="term" value="P:linoleic acid metabolic process"/>
    <property type="evidence" value="ECO:0007669"/>
    <property type="project" value="UniProtKB-ARBA"/>
</dbReference>
<evidence type="ECO:0000313" key="8">
    <source>
        <dbReference type="Proteomes" id="UP000254866"/>
    </source>
</evidence>
<dbReference type="EMBL" id="NPIC01000008">
    <property type="protein sequence ID" value="RDL33922.1"/>
    <property type="molecule type" value="Genomic_DNA"/>
</dbReference>
<dbReference type="PROSITE" id="PS51393">
    <property type="entry name" value="LIPOXYGENASE_3"/>
    <property type="match status" value="1"/>
</dbReference>
<gene>
    <name evidence="7" type="ORF">BP5553_08290</name>
</gene>
<comment type="caution">
    <text evidence="7">The sequence shown here is derived from an EMBL/GenBank/DDBJ whole genome shotgun (WGS) entry which is preliminary data.</text>
</comment>
<dbReference type="Gene3D" id="1.20.245.10">
    <property type="entry name" value="Lipoxygenase-1, Domain 5"/>
    <property type="match status" value="1"/>
</dbReference>
<organism evidence="7 8">
    <name type="scientific">Venustampulla echinocandica</name>
    <dbReference type="NCBI Taxonomy" id="2656787"/>
    <lineage>
        <taxon>Eukaryota</taxon>
        <taxon>Fungi</taxon>
        <taxon>Dikarya</taxon>
        <taxon>Ascomycota</taxon>
        <taxon>Pezizomycotina</taxon>
        <taxon>Leotiomycetes</taxon>
        <taxon>Helotiales</taxon>
        <taxon>Pleuroascaceae</taxon>
        <taxon>Venustampulla</taxon>
    </lineage>
</organism>
<evidence type="ECO:0000256" key="1">
    <source>
        <dbReference type="ARBA" id="ARBA00021175"/>
    </source>
</evidence>
<evidence type="ECO:0000256" key="4">
    <source>
        <dbReference type="ARBA" id="ARBA00023002"/>
    </source>
</evidence>
<keyword evidence="3" id="KW-0223">Dioxygenase</keyword>
<keyword evidence="2" id="KW-0479">Metal-binding</keyword>
<dbReference type="PANTHER" id="PTHR11771">
    <property type="entry name" value="LIPOXYGENASE"/>
    <property type="match status" value="1"/>
</dbReference>
<evidence type="ECO:0000259" key="6">
    <source>
        <dbReference type="PROSITE" id="PS51393"/>
    </source>
</evidence>
<dbReference type="GO" id="GO:0034440">
    <property type="term" value="P:lipid oxidation"/>
    <property type="evidence" value="ECO:0007669"/>
    <property type="project" value="InterPro"/>
</dbReference>
<keyword evidence="4" id="KW-0560">Oxidoreductase</keyword>
<feature type="domain" description="Lipoxygenase" evidence="6">
    <location>
        <begin position="208"/>
        <end position="600"/>
    </location>
</feature>
<keyword evidence="8" id="KW-1185">Reference proteome</keyword>
<dbReference type="RefSeq" id="XP_031867204.1">
    <property type="nucleotide sequence ID" value="XM_032016913.1"/>
</dbReference>
<accession>A0A370TG95</accession>
<dbReference type="Proteomes" id="UP000254866">
    <property type="component" value="Unassembled WGS sequence"/>
</dbReference>
<reference evidence="7 8" key="1">
    <citation type="journal article" date="2018" name="IMA Fungus">
        <title>IMA Genome-F 9: Draft genome sequence of Annulohypoxylon stygium, Aspergillus mulundensis, Berkeleyomyces basicola (syn. Thielaviopsis basicola), Ceratocystis smalleyi, two Cercospora beticola strains, Coleophoma cylindrospora, Fusarium fracticaudum, Phialophora cf. hyalina, and Morchella septimelata.</title>
        <authorList>
            <person name="Wingfield B.D."/>
            <person name="Bills G.F."/>
            <person name="Dong Y."/>
            <person name="Huang W."/>
            <person name="Nel W.J."/>
            <person name="Swalarsk-Parry B.S."/>
            <person name="Vaghefi N."/>
            <person name="Wilken P.M."/>
            <person name="An Z."/>
            <person name="de Beer Z.W."/>
            <person name="De Vos L."/>
            <person name="Chen L."/>
            <person name="Duong T.A."/>
            <person name="Gao Y."/>
            <person name="Hammerbacher A."/>
            <person name="Kikkert J.R."/>
            <person name="Li Y."/>
            <person name="Li H."/>
            <person name="Li K."/>
            <person name="Li Q."/>
            <person name="Liu X."/>
            <person name="Ma X."/>
            <person name="Naidoo K."/>
            <person name="Pethybridge S.J."/>
            <person name="Sun J."/>
            <person name="Steenkamp E.T."/>
            <person name="van der Nest M.A."/>
            <person name="van Wyk S."/>
            <person name="Wingfield M.J."/>
            <person name="Xiong C."/>
            <person name="Yue Q."/>
            <person name="Zhang X."/>
        </authorList>
    </citation>
    <scope>NUCLEOTIDE SEQUENCE [LARGE SCALE GENOMIC DNA]</scope>
    <source>
        <strain evidence="7 8">BP 5553</strain>
    </source>
</reference>
<proteinExistence type="predicted"/>
<evidence type="ECO:0000256" key="5">
    <source>
        <dbReference type="SAM" id="SignalP"/>
    </source>
</evidence>
<dbReference type="InterPro" id="IPR000907">
    <property type="entry name" value="LipOase"/>
</dbReference>
<dbReference type="InterPro" id="IPR013819">
    <property type="entry name" value="LipOase_C"/>
</dbReference>
<dbReference type="InterPro" id="IPR036226">
    <property type="entry name" value="LipOase_C_sf"/>
</dbReference>
<protein>
    <recommendedName>
        <fullName evidence="1">Manganese lipoxygenase</fullName>
    </recommendedName>
</protein>